<feature type="domain" description="Thioredoxin" evidence="3">
    <location>
        <begin position="31"/>
        <end position="158"/>
    </location>
</feature>
<proteinExistence type="predicted"/>
<evidence type="ECO:0000259" key="3">
    <source>
        <dbReference type="PROSITE" id="PS51352"/>
    </source>
</evidence>
<gene>
    <name evidence="4" type="ORF">DWB85_16260</name>
</gene>
<dbReference type="AlphaFoldDB" id="A0A3L7DXW8"/>
<accession>A0A3L7DXW8</accession>
<keyword evidence="5" id="KW-1185">Reference proteome</keyword>
<dbReference type="PROSITE" id="PS51257">
    <property type="entry name" value="PROKAR_LIPOPROTEIN"/>
    <property type="match status" value="1"/>
</dbReference>
<name>A0A3L7DXW8_9GAMM</name>
<dbReference type="PANTHER" id="PTHR15337">
    <property type="entry name" value="ANTERIOR GRADIENT PROTEIN-RELATED"/>
    <property type="match status" value="1"/>
</dbReference>
<evidence type="ECO:0000256" key="1">
    <source>
        <dbReference type="ARBA" id="ARBA00022729"/>
    </source>
</evidence>
<dbReference type="InterPro" id="IPR036249">
    <property type="entry name" value="Thioredoxin-like_sf"/>
</dbReference>
<sequence length="522" mass="57101">MCIRFLVPVLLLPLMLGACSEAPDSAPTPGAETTSQAPPQTASAREIAWFEGSLDEAFTAAKAGDKPLFVYWGAQWCPYCKYLQATIFVRDEFISISRQFIAVDMSNGDSETIRQSDRFNIAGLPTVILFAPDGTELTRIPGGMDMEQYASVLELTLNTLRPVAEVLAAARTGATLADDDWRLLANYSWRSDRARMLEEEDPAALLAQLAADCPVRLDLACSRLRLAATRFWLSAEEESRDSAIGAENLKAFVEILGNPALRPANMITLADLGSDVVTELASGEQQAGLRADLMNYLQAAAGNENLGLLQQTTILSGWAGVATALLEEDQSPPAKLVDWGRNTADGMMQALTPYQVHAGINQLWFVYYQLGLEQDARKALAKGIDESQSPFYFMSGMAYLEREAGNNQAALEWSRKAWEAAGEPMDRARWGSGYIRRLLDLAPEQSEEVQRAVSLWLSELAAQPYGIEVYANSLERLNTRLGEWSEEDPARGEVVAGLRSELAGHCAQCQPESPVAACESVM</sequence>
<dbReference type="PANTHER" id="PTHR15337:SF11">
    <property type="entry name" value="THIOREDOXIN DOMAIN-CONTAINING PROTEIN"/>
    <property type="match status" value="1"/>
</dbReference>
<reference evidence="4 5" key="1">
    <citation type="submission" date="2018-07" db="EMBL/GenBank/DDBJ databases">
        <title>Halioglobus sp. genome submission.</title>
        <authorList>
            <person name="Ye M.-Q."/>
            <person name="Du Z.-J."/>
        </authorList>
    </citation>
    <scope>NUCLEOTIDE SEQUENCE [LARGE SCALE GENOMIC DNA]</scope>
    <source>
        <strain evidence="4 5">U0301</strain>
    </source>
</reference>
<feature type="signal peptide" evidence="2">
    <location>
        <begin position="1"/>
        <end position="20"/>
    </location>
</feature>
<dbReference type="EMBL" id="QRAN01000021">
    <property type="protein sequence ID" value="RLQ20682.1"/>
    <property type="molecule type" value="Genomic_DNA"/>
</dbReference>
<keyword evidence="1 2" id="KW-0732">Signal</keyword>
<dbReference type="InterPro" id="IPR013766">
    <property type="entry name" value="Thioredoxin_domain"/>
</dbReference>
<protein>
    <submittedName>
        <fullName evidence="4">DUF255 domain-containing protein</fullName>
    </submittedName>
</protein>
<dbReference type="RefSeq" id="WP_117956666.1">
    <property type="nucleotide sequence ID" value="NZ_QRAN01000021.1"/>
</dbReference>
<dbReference type="Gene3D" id="3.40.30.10">
    <property type="entry name" value="Glutaredoxin"/>
    <property type="match status" value="1"/>
</dbReference>
<dbReference type="InterPro" id="IPR051099">
    <property type="entry name" value="AGR/TXD"/>
</dbReference>
<dbReference type="PROSITE" id="PS51352">
    <property type="entry name" value="THIOREDOXIN_2"/>
    <property type="match status" value="1"/>
</dbReference>
<dbReference type="SUPFAM" id="SSF52833">
    <property type="entry name" value="Thioredoxin-like"/>
    <property type="match status" value="1"/>
</dbReference>
<dbReference type="Proteomes" id="UP000265509">
    <property type="component" value="Unassembled WGS sequence"/>
</dbReference>
<evidence type="ECO:0000256" key="2">
    <source>
        <dbReference type="SAM" id="SignalP"/>
    </source>
</evidence>
<organism evidence="4 5">
    <name type="scientific">Seongchinamella sediminis</name>
    <dbReference type="NCBI Taxonomy" id="2283635"/>
    <lineage>
        <taxon>Bacteria</taxon>
        <taxon>Pseudomonadati</taxon>
        <taxon>Pseudomonadota</taxon>
        <taxon>Gammaproteobacteria</taxon>
        <taxon>Cellvibrionales</taxon>
        <taxon>Halieaceae</taxon>
        <taxon>Seongchinamella</taxon>
    </lineage>
</organism>
<feature type="chain" id="PRO_5018302272" evidence="2">
    <location>
        <begin position="21"/>
        <end position="522"/>
    </location>
</feature>
<dbReference type="OrthoDB" id="5733562at2"/>
<dbReference type="Pfam" id="PF13098">
    <property type="entry name" value="Thioredoxin_2"/>
    <property type="match status" value="1"/>
</dbReference>
<dbReference type="InterPro" id="IPR012336">
    <property type="entry name" value="Thioredoxin-like_fold"/>
</dbReference>
<comment type="caution">
    <text evidence="4">The sequence shown here is derived from an EMBL/GenBank/DDBJ whole genome shotgun (WGS) entry which is preliminary data.</text>
</comment>
<evidence type="ECO:0000313" key="4">
    <source>
        <dbReference type="EMBL" id="RLQ20682.1"/>
    </source>
</evidence>
<evidence type="ECO:0000313" key="5">
    <source>
        <dbReference type="Proteomes" id="UP000265509"/>
    </source>
</evidence>